<dbReference type="InterPro" id="IPR036291">
    <property type="entry name" value="NAD(P)-bd_dom_sf"/>
</dbReference>
<dbReference type="NCBIfam" id="TIGR01761">
    <property type="entry name" value="thiaz-red"/>
    <property type="match status" value="1"/>
</dbReference>
<dbReference type="Pfam" id="PF01408">
    <property type="entry name" value="GFO_IDH_MocA"/>
    <property type="match status" value="1"/>
</dbReference>
<dbReference type="AlphaFoldDB" id="A0A6M0SYC3"/>
<evidence type="ECO:0000259" key="1">
    <source>
        <dbReference type="Pfam" id="PF01408"/>
    </source>
</evidence>
<dbReference type="InterPro" id="IPR010091">
    <property type="entry name" value="Thiazolinyl_imide_reductase"/>
</dbReference>
<dbReference type="GO" id="GO:0000166">
    <property type="term" value="F:nucleotide binding"/>
    <property type="evidence" value="ECO:0007669"/>
    <property type="project" value="InterPro"/>
</dbReference>
<evidence type="ECO:0000313" key="3">
    <source>
        <dbReference type="EMBL" id="NFA58891.1"/>
    </source>
</evidence>
<protein>
    <submittedName>
        <fullName evidence="3">Uncharacterized protein</fullName>
    </submittedName>
</protein>
<proteinExistence type="predicted"/>
<organism evidence="3 4">
    <name type="scientific">Clostridium botulinum</name>
    <dbReference type="NCBI Taxonomy" id="1491"/>
    <lineage>
        <taxon>Bacteria</taxon>
        <taxon>Bacillati</taxon>
        <taxon>Bacillota</taxon>
        <taxon>Clostridia</taxon>
        <taxon>Eubacteriales</taxon>
        <taxon>Clostridiaceae</taxon>
        <taxon>Clostridium</taxon>
    </lineage>
</organism>
<name>A0A6M0SYC3_CLOBO</name>
<dbReference type="Pfam" id="PF21390">
    <property type="entry name" value="Irp3-like_C"/>
    <property type="match status" value="1"/>
</dbReference>
<dbReference type="InterPro" id="IPR000683">
    <property type="entry name" value="Gfo/Idh/MocA-like_OxRdtase_N"/>
</dbReference>
<dbReference type="EMBL" id="SGJP01000001">
    <property type="protein sequence ID" value="NFA58891.1"/>
    <property type="molecule type" value="Genomic_DNA"/>
</dbReference>
<evidence type="ECO:0000313" key="4">
    <source>
        <dbReference type="Proteomes" id="UP000473089"/>
    </source>
</evidence>
<sequence>MDNNKKCMRIVVCGTNFGRMYLGGVNILGESGKLVGILSGGSKQSKACADKNNVPLYTSVDELDKSMVDIVCVAVKSSVTGGKGTDIALKCLEKGISVLQEQPVHYDDVWKCYKTAIKNNCYYSVNSFYSNVNAGKTFIEYGKKLIKKAKPLFIDASSSVQVSYPLVDLLGKLFGSVSPCEIKRISEKDELMTVLEGKICDVPLIIKGENRIVAQDPDNYALLFHKIILYTESGQLVLDNSIGLVLWEPRYYIPHTEDGRLDFYGYNQYSRLPVTEILNKEDLNNTYKDIYEKIWPGGIANALRDFISSMDEPLNKKNMQYHLNICKFWNDVGRSLGTIQIIEEPEIVSLKAEDIKKGI</sequence>
<dbReference type="Proteomes" id="UP000473089">
    <property type="component" value="Unassembled WGS sequence"/>
</dbReference>
<dbReference type="InterPro" id="IPR051450">
    <property type="entry name" value="Gfo/Idh/MocA_Oxidoreductases"/>
</dbReference>
<gene>
    <name evidence="3" type="ORF">EXM42_00265</name>
</gene>
<accession>A0A6M0SYC3</accession>
<comment type="caution">
    <text evidence="3">The sequence shown here is derived from an EMBL/GenBank/DDBJ whole genome shotgun (WGS) entry which is preliminary data.</text>
</comment>
<evidence type="ECO:0000259" key="2">
    <source>
        <dbReference type="Pfam" id="PF21390"/>
    </source>
</evidence>
<feature type="domain" description="Thiazolinyl imine reductase-like C-terminal" evidence="2">
    <location>
        <begin position="150"/>
        <end position="247"/>
    </location>
</feature>
<dbReference type="PANTHER" id="PTHR43377:SF1">
    <property type="entry name" value="BILIVERDIN REDUCTASE A"/>
    <property type="match status" value="1"/>
</dbReference>
<dbReference type="PANTHER" id="PTHR43377">
    <property type="entry name" value="BILIVERDIN REDUCTASE A"/>
    <property type="match status" value="1"/>
</dbReference>
<reference evidence="3 4" key="1">
    <citation type="submission" date="2019-02" db="EMBL/GenBank/DDBJ databases">
        <title>Genome sequencing of Clostridium botulinum clinical isolates.</title>
        <authorList>
            <person name="Brunt J."/>
            <person name="Van Vliet A.H.M."/>
            <person name="Stringer S.C."/>
            <person name="Grant K.A."/>
            <person name="Carter A.C."/>
            <person name="Peck M.W."/>
        </authorList>
    </citation>
    <scope>NUCLEOTIDE SEQUENCE [LARGE SCALE GENOMIC DNA]</scope>
    <source>
        <strain evidence="3 4">R1125/03</strain>
    </source>
</reference>
<dbReference type="SUPFAM" id="SSF51735">
    <property type="entry name" value="NAD(P)-binding Rossmann-fold domains"/>
    <property type="match status" value="1"/>
</dbReference>
<dbReference type="Gene3D" id="3.40.50.720">
    <property type="entry name" value="NAD(P)-binding Rossmann-like Domain"/>
    <property type="match status" value="1"/>
</dbReference>
<dbReference type="InterPro" id="IPR048655">
    <property type="entry name" value="Irp3-like_C"/>
</dbReference>
<dbReference type="Gene3D" id="3.30.360.10">
    <property type="entry name" value="Dihydrodipicolinate Reductase, domain 2"/>
    <property type="match status" value="1"/>
</dbReference>
<feature type="domain" description="Gfo/Idh/MocA-like oxidoreductase N-terminal" evidence="1">
    <location>
        <begin position="8"/>
        <end position="126"/>
    </location>
</feature>